<name>A0A409VUR0_9AGAR</name>
<keyword evidence="1" id="KW-0732">Signal</keyword>
<accession>A0A409VUR0</accession>
<evidence type="ECO:0000256" key="1">
    <source>
        <dbReference type="SAM" id="SignalP"/>
    </source>
</evidence>
<dbReference type="OrthoDB" id="2886183at2759"/>
<evidence type="ECO:0000313" key="2">
    <source>
        <dbReference type="EMBL" id="PPQ69991.1"/>
    </source>
</evidence>
<dbReference type="STRING" id="231916.A0A409VUR0"/>
<feature type="signal peptide" evidence="1">
    <location>
        <begin position="1"/>
        <end position="21"/>
    </location>
</feature>
<proteinExistence type="predicted"/>
<keyword evidence="3" id="KW-1185">Reference proteome</keyword>
<feature type="chain" id="PRO_5019477744" evidence="1">
    <location>
        <begin position="22"/>
        <end position="474"/>
    </location>
</feature>
<organism evidence="2 3">
    <name type="scientific">Gymnopilus dilepis</name>
    <dbReference type="NCBI Taxonomy" id="231916"/>
    <lineage>
        <taxon>Eukaryota</taxon>
        <taxon>Fungi</taxon>
        <taxon>Dikarya</taxon>
        <taxon>Basidiomycota</taxon>
        <taxon>Agaricomycotina</taxon>
        <taxon>Agaricomycetes</taxon>
        <taxon>Agaricomycetidae</taxon>
        <taxon>Agaricales</taxon>
        <taxon>Agaricineae</taxon>
        <taxon>Hymenogastraceae</taxon>
        <taxon>Gymnopilus</taxon>
    </lineage>
</organism>
<dbReference type="Proteomes" id="UP000284706">
    <property type="component" value="Unassembled WGS sequence"/>
</dbReference>
<reference evidence="2 3" key="1">
    <citation type="journal article" date="2018" name="Evol. Lett.">
        <title>Horizontal gene cluster transfer increased hallucinogenic mushroom diversity.</title>
        <authorList>
            <person name="Reynolds H.T."/>
            <person name="Vijayakumar V."/>
            <person name="Gluck-Thaler E."/>
            <person name="Korotkin H.B."/>
            <person name="Matheny P.B."/>
            <person name="Slot J.C."/>
        </authorList>
    </citation>
    <scope>NUCLEOTIDE SEQUENCE [LARGE SCALE GENOMIC DNA]</scope>
    <source>
        <strain evidence="2 3">SRW20</strain>
    </source>
</reference>
<dbReference type="AlphaFoldDB" id="A0A409VUR0"/>
<protein>
    <submittedName>
        <fullName evidence="2">Uncharacterized protein</fullName>
    </submittedName>
</protein>
<comment type="caution">
    <text evidence="2">The sequence shown here is derived from an EMBL/GenBank/DDBJ whole genome shotgun (WGS) entry which is preliminary data.</text>
</comment>
<evidence type="ECO:0000313" key="3">
    <source>
        <dbReference type="Proteomes" id="UP000284706"/>
    </source>
</evidence>
<gene>
    <name evidence="2" type="ORF">CVT26_013278</name>
</gene>
<dbReference type="InParanoid" id="A0A409VUR0"/>
<dbReference type="Gene3D" id="1.20.1280.50">
    <property type="match status" value="1"/>
</dbReference>
<sequence>MTAHPLRIPEILLHIFSFILTSTIVIPPEPDDPRLILISVCGQWRDLILSSPSLWSAYRFTARSFRCRDALLRLFHTWAARSGSVGLSFSFNTDYYVQALDNRNDEPFGRVPTWALGVRPIDFIHPYANRLKYLHVILSVRLNTPQLLDILHLHFPKLSTFSLTLANDSHASTSSFTLRASRPSSLLPVIMNNIFRMTNGVHPILCNFAWAFVTQAHFGNITIDPYRFLDFMYEARHCLREAHFTIGFHLDYTPPRNGVDFRLGAPIVMPSLRQLNIFLIHQTLWTNFISRIRLPIVEHLQVERFEGTHPFNWEVPSYIELLSNSRGGLQSLHFYPRPVRGEEFSLVHDMSFIWRASSDEIRQLLVTVPNLHTLTLPTGVQLHPQLLEDIAQEILLPELSGLQLATDTDGHLLFDMLQRRPSIQSIEFVLPTTDALAVSHLWREVKLLQTLGRRCELSFMPPCPKCNRCCALGE</sequence>
<dbReference type="EMBL" id="NHYE01005556">
    <property type="protein sequence ID" value="PPQ69991.1"/>
    <property type="molecule type" value="Genomic_DNA"/>
</dbReference>